<evidence type="ECO:0000313" key="5">
    <source>
        <dbReference type="EMBL" id="KAK9834508.1"/>
    </source>
</evidence>
<dbReference type="SUPFAM" id="SSF56801">
    <property type="entry name" value="Acetyl-CoA synthetase-like"/>
    <property type="match status" value="1"/>
</dbReference>
<dbReference type="InterPro" id="IPR020845">
    <property type="entry name" value="AMP-binding_CS"/>
</dbReference>
<feature type="domain" description="Carrier" evidence="4">
    <location>
        <begin position="523"/>
        <end position="598"/>
    </location>
</feature>
<dbReference type="PANTHER" id="PTHR45527:SF1">
    <property type="entry name" value="FATTY ACID SYNTHASE"/>
    <property type="match status" value="1"/>
</dbReference>
<dbReference type="Pfam" id="PF00668">
    <property type="entry name" value="Condensation"/>
    <property type="match status" value="1"/>
</dbReference>
<dbReference type="PROSITE" id="PS00455">
    <property type="entry name" value="AMP_BINDING"/>
    <property type="match status" value="1"/>
</dbReference>
<evidence type="ECO:0000313" key="6">
    <source>
        <dbReference type="Proteomes" id="UP001438707"/>
    </source>
</evidence>
<dbReference type="Gene3D" id="3.30.300.30">
    <property type="match status" value="1"/>
</dbReference>
<dbReference type="InterPro" id="IPR009081">
    <property type="entry name" value="PP-bd_ACP"/>
</dbReference>
<keyword evidence="2" id="KW-0597">Phosphoprotein</keyword>
<keyword evidence="1" id="KW-0596">Phosphopantetheine</keyword>
<dbReference type="GO" id="GO:0043041">
    <property type="term" value="P:amino acid activation for nonribosomal peptide biosynthetic process"/>
    <property type="evidence" value="ECO:0007669"/>
    <property type="project" value="TreeGrafter"/>
</dbReference>
<proteinExistence type="predicted"/>
<dbReference type="InterPro" id="IPR042099">
    <property type="entry name" value="ANL_N_sf"/>
</dbReference>
<dbReference type="PROSITE" id="PS50075">
    <property type="entry name" value="CARRIER"/>
    <property type="match status" value="1"/>
</dbReference>
<dbReference type="GO" id="GO:0031177">
    <property type="term" value="F:phosphopantetheine binding"/>
    <property type="evidence" value="ECO:0007669"/>
    <property type="project" value="TreeGrafter"/>
</dbReference>
<name>A0AAW1RLK8_9CHLO</name>
<dbReference type="PANTHER" id="PTHR45527">
    <property type="entry name" value="NONRIBOSOMAL PEPTIDE SYNTHETASE"/>
    <property type="match status" value="1"/>
</dbReference>
<dbReference type="Pfam" id="PF00550">
    <property type="entry name" value="PP-binding"/>
    <property type="match status" value="1"/>
</dbReference>
<dbReference type="InterPro" id="IPR045851">
    <property type="entry name" value="AMP-bd_C_sf"/>
</dbReference>
<dbReference type="Pfam" id="PF00501">
    <property type="entry name" value="AMP-binding"/>
    <property type="match status" value="1"/>
</dbReference>
<dbReference type="InterPro" id="IPR025110">
    <property type="entry name" value="AMP-bd_C"/>
</dbReference>
<dbReference type="SUPFAM" id="SSF52777">
    <property type="entry name" value="CoA-dependent acyltransferases"/>
    <property type="match status" value="2"/>
</dbReference>
<keyword evidence="6" id="KW-1185">Reference proteome</keyword>
<dbReference type="GO" id="GO:0003824">
    <property type="term" value="F:catalytic activity"/>
    <property type="evidence" value="ECO:0007669"/>
    <property type="project" value="InterPro"/>
</dbReference>
<dbReference type="Gene3D" id="3.40.50.12780">
    <property type="entry name" value="N-terminal domain of ligase-like"/>
    <property type="match status" value="1"/>
</dbReference>
<dbReference type="InterPro" id="IPR023213">
    <property type="entry name" value="CAT-like_dom_sf"/>
</dbReference>
<protein>
    <recommendedName>
        <fullName evidence="4">Carrier domain-containing protein</fullName>
    </recommendedName>
</protein>
<evidence type="ECO:0000259" key="4">
    <source>
        <dbReference type="PROSITE" id="PS50075"/>
    </source>
</evidence>
<dbReference type="EMBL" id="JALJOS010000009">
    <property type="protein sequence ID" value="KAK9834508.1"/>
    <property type="molecule type" value="Genomic_DNA"/>
</dbReference>
<dbReference type="InterPro" id="IPR036736">
    <property type="entry name" value="ACP-like_sf"/>
</dbReference>
<evidence type="ECO:0000256" key="2">
    <source>
        <dbReference type="ARBA" id="ARBA00022553"/>
    </source>
</evidence>
<accession>A0AAW1RLK8</accession>
<organism evidence="5 6">
    <name type="scientific">Apatococcus lobatus</name>
    <dbReference type="NCBI Taxonomy" id="904363"/>
    <lineage>
        <taxon>Eukaryota</taxon>
        <taxon>Viridiplantae</taxon>
        <taxon>Chlorophyta</taxon>
        <taxon>core chlorophytes</taxon>
        <taxon>Trebouxiophyceae</taxon>
        <taxon>Chlorellales</taxon>
        <taxon>Chlorellaceae</taxon>
        <taxon>Apatococcus</taxon>
    </lineage>
</organism>
<dbReference type="GO" id="GO:0005737">
    <property type="term" value="C:cytoplasm"/>
    <property type="evidence" value="ECO:0007669"/>
    <property type="project" value="TreeGrafter"/>
</dbReference>
<feature type="region of interest" description="Disordered" evidence="3">
    <location>
        <begin position="136"/>
        <end position="174"/>
    </location>
</feature>
<comment type="caution">
    <text evidence="5">The sequence shown here is derived from an EMBL/GenBank/DDBJ whole genome shotgun (WGS) entry which is preliminary data.</text>
</comment>
<gene>
    <name evidence="5" type="ORF">WJX74_003362</name>
</gene>
<dbReference type="Gene3D" id="3.30.559.30">
    <property type="entry name" value="Nonribosomal peptide synthetase, condensation domain"/>
    <property type="match status" value="1"/>
</dbReference>
<dbReference type="Gene3D" id="3.30.559.10">
    <property type="entry name" value="Chloramphenicol acetyltransferase-like domain"/>
    <property type="match status" value="1"/>
</dbReference>
<dbReference type="InterPro" id="IPR006162">
    <property type="entry name" value="Ppantetheine_attach_site"/>
</dbReference>
<dbReference type="Proteomes" id="UP001438707">
    <property type="component" value="Unassembled WGS sequence"/>
</dbReference>
<dbReference type="PROSITE" id="PS00012">
    <property type="entry name" value="PHOSPHOPANTETHEINE"/>
    <property type="match status" value="1"/>
</dbReference>
<dbReference type="InterPro" id="IPR000873">
    <property type="entry name" value="AMP-dep_synth/lig_dom"/>
</dbReference>
<evidence type="ECO:0000256" key="1">
    <source>
        <dbReference type="ARBA" id="ARBA00022450"/>
    </source>
</evidence>
<dbReference type="Pfam" id="PF13193">
    <property type="entry name" value="AMP-binding_C"/>
    <property type="match status" value="1"/>
</dbReference>
<sequence length="1049" mass="113433">MAFLTFLNDPDNNCHIFECGTGRQLDRPAIRTTAEGVLRYLRDLKLQKGDAVMLLGSNTTSFFLGFLGILMAESIVCPQTTDKPEGDYSFFLKDMDAKAVLIPKDIPYQAAASAAAALDVPVIFYKLEQAKGEHHMQLTSNAEASQAQRSAAKTPSGKEAGILNYTSGTTGRPKGVMASTHMMAVREEAYQHSIGYSPQDRVGVTIPVASATHKLAITALACGATLLLPSGGHFNCKTFWQEACEYAMTTVVIVPTMLKLLLAEASQTFPAHQTVPLQRFWSIGASLPTSIHDVVRDTFGASVYEMYGLSETGVATYNDPASPQRSRQGTAGLPVPGFGIRIFNSGGELMAKAGESGEICIKSEGVIKSYWHRPDADEASFLGDWFRTGDAGFLDADGFLTVTGRIKELISCGGAEVSPDEVDEVLQQHPEVAEAAAFAVPESMLGQVAEAAVVLGPDSKLSKEEASAVLRKFAGTRLAKHKVPMTIHVVASIPKSSAQKVQRWQLAEQFGGEQGPNRAARDLSSLNVDEEVQGAWTEELGAPPETGSDNFFSSGGSSMQAAALASNLSKRLETSVDSTLVFQQPVVHNMVTSLQEQLTGAQAQAPSDVPAGPQRLSEEQRRAGIPILKSSRANNLTIGRFTDGVKIGIGVNLIGPLDAEALRKSHWALHERHESLRTVIRPQPDGHMPLLLVQPMSEQMCSFNICNADSKQAATAIARDAYRADYNDEKGPMMRIQIIRLSTERHWLIMAVHHGVSDQISMVIMLRDLAAFYNGFVTAQAHNLPQLAVHDTDHTAWVHQKEAAGLFEADKAFWRKTFAAPNSGLAGIDTSEPQSPPEPCSVHIKMPSQTLQHIRSIAQEHHVPAMAVVLAAYSTAAAQVLDRKGVLVNMIVSGRDHPALETMVSCLIHNLPISLPEAGQCGSETMLKTTAARVSSAMQHSIPYGLIKECAGEHMNASTFLYLNADLDMAQSCPEFHGAQASRLDLSNIAPLYGSFLLRGYRRICLFLRADAEGHIVGGLTYHPAYLNGTQADQLLEKFQGLLQSTWSS</sequence>
<feature type="compositionally biased region" description="Polar residues" evidence="3">
    <location>
        <begin position="137"/>
        <end position="153"/>
    </location>
</feature>
<evidence type="ECO:0000256" key="3">
    <source>
        <dbReference type="SAM" id="MobiDB-lite"/>
    </source>
</evidence>
<dbReference type="SUPFAM" id="SSF47336">
    <property type="entry name" value="ACP-like"/>
    <property type="match status" value="1"/>
</dbReference>
<dbReference type="GO" id="GO:0044550">
    <property type="term" value="P:secondary metabolite biosynthetic process"/>
    <property type="evidence" value="ECO:0007669"/>
    <property type="project" value="TreeGrafter"/>
</dbReference>
<reference evidence="5 6" key="1">
    <citation type="journal article" date="2024" name="Nat. Commun.">
        <title>Phylogenomics reveals the evolutionary origins of lichenization in chlorophyte algae.</title>
        <authorList>
            <person name="Puginier C."/>
            <person name="Libourel C."/>
            <person name="Otte J."/>
            <person name="Skaloud P."/>
            <person name="Haon M."/>
            <person name="Grisel S."/>
            <person name="Petersen M."/>
            <person name="Berrin J.G."/>
            <person name="Delaux P.M."/>
            <person name="Dal Grande F."/>
            <person name="Keller J."/>
        </authorList>
    </citation>
    <scope>NUCLEOTIDE SEQUENCE [LARGE SCALE GENOMIC DNA]</scope>
    <source>
        <strain evidence="5 6">SAG 2145</strain>
    </source>
</reference>
<dbReference type="InterPro" id="IPR001242">
    <property type="entry name" value="Condensation_dom"/>
</dbReference>
<dbReference type="Gene3D" id="1.10.1200.10">
    <property type="entry name" value="ACP-like"/>
    <property type="match status" value="1"/>
</dbReference>
<dbReference type="AlphaFoldDB" id="A0AAW1RLK8"/>